<dbReference type="Pfam" id="PF00990">
    <property type="entry name" value="GGDEF"/>
    <property type="match status" value="1"/>
</dbReference>
<evidence type="ECO:0000256" key="3">
    <source>
        <dbReference type="SAM" id="Phobius"/>
    </source>
</evidence>
<dbReference type="Gene3D" id="3.30.70.270">
    <property type="match status" value="1"/>
</dbReference>
<dbReference type="PROSITE" id="PS50887">
    <property type="entry name" value="GGDEF"/>
    <property type="match status" value="1"/>
</dbReference>
<dbReference type="PANTHER" id="PTHR45138">
    <property type="entry name" value="REGULATORY COMPONENTS OF SENSORY TRANSDUCTION SYSTEM"/>
    <property type="match status" value="1"/>
</dbReference>
<dbReference type="NCBIfam" id="TIGR00254">
    <property type="entry name" value="GGDEF"/>
    <property type="match status" value="1"/>
</dbReference>
<accession>A0ABR6YGJ2</accession>
<organism evidence="6 7">
    <name type="scientific">Undibacterium flavidum</name>
    <dbReference type="NCBI Taxonomy" id="2762297"/>
    <lineage>
        <taxon>Bacteria</taxon>
        <taxon>Pseudomonadati</taxon>
        <taxon>Pseudomonadota</taxon>
        <taxon>Betaproteobacteria</taxon>
        <taxon>Burkholderiales</taxon>
        <taxon>Oxalobacteraceae</taxon>
        <taxon>Undibacterium</taxon>
    </lineage>
</organism>
<dbReference type="InterPro" id="IPR011990">
    <property type="entry name" value="TPR-like_helical_dom_sf"/>
</dbReference>
<reference evidence="6 7" key="1">
    <citation type="submission" date="2020-08" db="EMBL/GenBank/DDBJ databases">
        <title>Novel species isolated from subtropical streams in China.</title>
        <authorList>
            <person name="Lu H."/>
        </authorList>
    </citation>
    <scope>NUCLEOTIDE SEQUENCE [LARGE SCALE GENOMIC DNA]</scope>
    <source>
        <strain evidence="6 7">LX15W</strain>
    </source>
</reference>
<dbReference type="PANTHER" id="PTHR45138:SF9">
    <property type="entry name" value="DIGUANYLATE CYCLASE DGCM-RELATED"/>
    <property type="match status" value="1"/>
</dbReference>
<evidence type="ECO:0000256" key="1">
    <source>
        <dbReference type="ARBA" id="ARBA00012528"/>
    </source>
</evidence>
<dbReference type="SMART" id="SM00267">
    <property type="entry name" value="GGDEF"/>
    <property type="match status" value="1"/>
</dbReference>
<name>A0ABR6YGJ2_9BURK</name>
<dbReference type="RefSeq" id="WP_186943669.1">
    <property type="nucleotide sequence ID" value="NZ_JACOGA010000022.1"/>
</dbReference>
<evidence type="ECO:0000313" key="7">
    <source>
        <dbReference type="Proteomes" id="UP000624279"/>
    </source>
</evidence>
<dbReference type="InterPro" id="IPR019734">
    <property type="entry name" value="TPR_rpt"/>
</dbReference>
<feature type="signal peptide" evidence="4">
    <location>
        <begin position="1"/>
        <end position="26"/>
    </location>
</feature>
<keyword evidence="3" id="KW-0812">Transmembrane</keyword>
<dbReference type="SUPFAM" id="SSF48452">
    <property type="entry name" value="TPR-like"/>
    <property type="match status" value="2"/>
</dbReference>
<dbReference type="EC" id="2.7.7.65" evidence="1"/>
<dbReference type="SUPFAM" id="SSF55073">
    <property type="entry name" value="Nucleotide cyclase"/>
    <property type="match status" value="1"/>
</dbReference>
<dbReference type="SMART" id="SM00028">
    <property type="entry name" value="TPR"/>
    <property type="match status" value="5"/>
</dbReference>
<dbReference type="Gene3D" id="1.25.40.10">
    <property type="entry name" value="Tetratricopeptide repeat domain"/>
    <property type="match status" value="2"/>
</dbReference>
<comment type="caution">
    <text evidence="6">The sequence shown here is derived from an EMBL/GenBank/DDBJ whole genome shotgun (WGS) entry which is preliminary data.</text>
</comment>
<evidence type="ECO:0000256" key="4">
    <source>
        <dbReference type="SAM" id="SignalP"/>
    </source>
</evidence>
<keyword evidence="4" id="KW-0732">Signal</keyword>
<keyword evidence="3" id="KW-0472">Membrane</keyword>
<feature type="domain" description="GGDEF" evidence="5">
    <location>
        <begin position="509"/>
        <end position="647"/>
    </location>
</feature>
<keyword evidence="7" id="KW-1185">Reference proteome</keyword>
<dbReference type="PROSITE" id="PS51257">
    <property type="entry name" value="PROKAR_LIPOPROTEIN"/>
    <property type="match status" value="1"/>
</dbReference>
<evidence type="ECO:0000256" key="2">
    <source>
        <dbReference type="ARBA" id="ARBA00034247"/>
    </source>
</evidence>
<dbReference type="InterPro" id="IPR000160">
    <property type="entry name" value="GGDEF_dom"/>
</dbReference>
<dbReference type="EMBL" id="JACOGA010000022">
    <property type="protein sequence ID" value="MBC3875706.1"/>
    <property type="molecule type" value="Genomic_DNA"/>
</dbReference>
<dbReference type="Proteomes" id="UP000624279">
    <property type="component" value="Unassembled WGS sequence"/>
</dbReference>
<feature type="transmembrane region" description="Helical" evidence="3">
    <location>
        <begin position="432"/>
        <end position="452"/>
    </location>
</feature>
<gene>
    <name evidence="6" type="ORF">H8K55_19110</name>
</gene>
<keyword evidence="3" id="KW-1133">Transmembrane helix</keyword>
<protein>
    <recommendedName>
        <fullName evidence="1">diguanylate cyclase</fullName>
        <ecNumber evidence="1">2.7.7.65</ecNumber>
    </recommendedName>
</protein>
<dbReference type="InterPro" id="IPR043128">
    <property type="entry name" value="Rev_trsase/Diguanyl_cyclase"/>
</dbReference>
<proteinExistence type="predicted"/>
<dbReference type="InterPro" id="IPR050469">
    <property type="entry name" value="Diguanylate_Cyclase"/>
</dbReference>
<dbReference type="InterPro" id="IPR029787">
    <property type="entry name" value="Nucleotide_cyclase"/>
</dbReference>
<comment type="catalytic activity">
    <reaction evidence="2">
        <text>2 GTP = 3',3'-c-di-GMP + 2 diphosphate</text>
        <dbReference type="Rhea" id="RHEA:24898"/>
        <dbReference type="ChEBI" id="CHEBI:33019"/>
        <dbReference type="ChEBI" id="CHEBI:37565"/>
        <dbReference type="ChEBI" id="CHEBI:58805"/>
        <dbReference type="EC" id="2.7.7.65"/>
    </reaction>
</comment>
<evidence type="ECO:0000259" key="5">
    <source>
        <dbReference type="PROSITE" id="PS50887"/>
    </source>
</evidence>
<sequence length="683" mass="76441">MAFPRNHLLPSLVLACSIGISCAAYADVKADMARLESIQLLSEKDNQAALVQLKQFYSQFNAETDYQVKIDTLRELSAAYFDSGDIPASEKSRAEIVKLAKANDDRETVVLSQVDQAYKLLEVGKFDAAIAKLDEIASVLKGSSRPENLMRLEIAYGVVYHAASKFEQALSHHLEALRLTDQLTQRKSLLKIRRLATLASLYLTMQNPEQTLIVTNDALALVAEVDSPRIIATLRQNQAMALGDLKRYPEALVSYERALKAAQEANLPKMEALILSNIADLHLRTHNFVRAENVARQALKKAEFIQDDPSIYNAKANIGFALGGQGKIAQAMEYLIPVLEHSREQGDKADVEATVGEISRMYEHAKMYKEALEYTREQQKISNELFRADRSKTVAALQEQFDADQRKKQIELLARENQIKDADIKNSRLQQIITLLGAILTIMGGIFIYMLYRKVKQTNERLEEVNQQLEFHSVRDPLTGLHNRRSFLELMKVRAEDVEPERRESDGDSPDCLMIMDIDHFKHINDTWGHSAGDAVLIEVAKRLRSAVRDTDMTLRWGGEEFLIFAPKTQPSLLMPLVDRVLKAIGSTPVIVGNNVIPVTVSAGYISLPFSGIPESACNWEKAMQLADMALYMGKVNGRNRAYGLLSLLVPYEQALPELERDFSAAIKQGMVEIAIVQGPQAS</sequence>
<dbReference type="CDD" id="cd01949">
    <property type="entry name" value="GGDEF"/>
    <property type="match status" value="1"/>
</dbReference>
<dbReference type="Pfam" id="PF13424">
    <property type="entry name" value="TPR_12"/>
    <property type="match status" value="1"/>
</dbReference>
<evidence type="ECO:0000313" key="6">
    <source>
        <dbReference type="EMBL" id="MBC3875706.1"/>
    </source>
</evidence>
<feature type="chain" id="PRO_5046422228" description="diguanylate cyclase" evidence="4">
    <location>
        <begin position="27"/>
        <end position="683"/>
    </location>
</feature>